<reference evidence="4" key="1">
    <citation type="journal article" date="2020" name="Phytopathology">
        <title>Genome sequence and comparative analysis of Colletotrichum gloeosporioides isolated from Liriodendron leaves.</title>
        <authorList>
            <person name="Fu F.F."/>
            <person name="Hao Z."/>
            <person name="Wang P."/>
            <person name="Lu Y."/>
            <person name="Xue L.J."/>
            <person name="Wei G."/>
            <person name="Tian Y."/>
            <person name="Baishi H."/>
            <person name="Xu H."/>
            <person name="Shi J."/>
            <person name="Cheng T."/>
            <person name="Wang G."/>
            <person name="Yi Y."/>
            <person name="Chen J."/>
        </authorList>
    </citation>
    <scope>NUCLEOTIDE SEQUENCE</scope>
    <source>
        <strain evidence="4">Lc1</strain>
    </source>
</reference>
<dbReference type="SUPFAM" id="SSF57701">
    <property type="entry name" value="Zn2/Cys6 DNA-binding domain"/>
    <property type="match status" value="1"/>
</dbReference>
<evidence type="ECO:0000313" key="5">
    <source>
        <dbReference type="Proteomes" id="UP000613401"/>
    </source>
</evidence>
<dbReference type="PANTHER" id="PTHR37534:SF7">
    <property type="entry name" value="TRANSCRIPTIONAL ACTIVATOR PROTEIN UGA3"/>
    <property type="match status" value="1"/>
</dbReference>
<feature type="compositionally biased region" description="Basic and acidic residues" evidence="2">
    <location>
        <begin position="91"/>
        <end position="107"/>
    </location>
</feature>
<feature type="domain" description="Zn(2)-C6 fungal-type" evidence="3">
    <location>
        <begin position="10"/>
        <end position="38"/>
    </location>
</feature>
<accession>A0A8H4FD52</accession>
<proteinExistence type="predicted"/>
<keyword evidence="1" id="KW-0539">Nucleus</keyword>
<dbReference type="PROSITE" id="PS00463">
    <property type="entry name" value="ZN2_CY6_FUNGAL_1"/>
    <property type="match status" value="1"/>
</dbReference>
<dbReference type="EMBL" id="WVTB01000103">
    <property type="protein sequence ID" value="KAF3798107.1"/>
    <property type="molecule type" value="Genomic_DNA"/>
</dbReference>
<dbReference type="InterPro" id="IPR001138">
    <property type="entry name" value="Zn2Cys6_DnaBD"/>
</dbReference>
<dbReference type="Gene3D" id="4.10.240.10">
    <property type="entry name" value="Zn(2)-C6 fungal-type DNA-binding domain"/>
    <property type="match status" value="1"/>
</dbReference>
<dbReference type="GO" id="GO:0000976">
    <property type="term" value="F:transcription cis-regulatory region binding"/>
    <property type="evidence" value="ECO:0007669"/>
    <property type="project" value="TreeGrafter"/>
</dbReference>
<protein>
    <recommendedName>
        <fullName evidence="3">Zn(2)-C6 fungal-type domain-containing protein</fullName>
    </recommendedName>
</protein>
<keyword evidence="5" id="KW-1185">Reference proteome</keyword>
<feature type="compositionally biased region" description="Basic and acidic residues" evidence="2">
    <location>
        <begin position="58"/>
        <end position="70"/>
    </location>
</feature>
<dbReference type="Proteomes" id="UP000613401">
    <property type="component" value="Unassembled WGS sequence"/>
</dbReference>
<comment type="caution">
    <text evidence="4">The sequence shown here is derived from an EMBL/GenBank/DDBJ whole genome shotgun (WGS) entry which is preliminary data.</text>
</comment>
<dbReference type="PANTHER" id="PTHR37534">
    <property type="entry name" value="TRANSCRIPTIONAL ACTIVATOR PROTEIN UGA3"/>
    <property type="match status" value="1"/>
</dbReference>
<evidence type="ECO:0000259" key="3">
    <source>
        <dbReference type="PROSITE" id="PS50048"/>
    </source>
</evidence>
<dbReference type="Pfam" id="PF00172">
    <property type="entry name" value="Zn_clus"/>
    <property type="match status" value="1"/>
</dbReference>
<evidence type="ECO:0000256" key="2">
    <source>
        <dbReference type="SAM" id="MobiDB-lite"/>
    </source>
</evidence>
<gene>
    <name evidence="4" type="ORF">GCG54_00004012</name>
</gene>
<dbReference type="GO" id="GO:0000981">
    <property type="term" value="F:DNA-binding transcription factor activity, RNA polymerase II-specific"/>
    <property type="evidence" value="ECO:0007669"/>
    <property type="project" value="InterPro"/>
</dbReference>
<dbReference type="PROSITE" id="PS50048">
    <property type="entry name" value="ZN2_CY6_FUNGAL_2"/>
    <property type="match status" value="1"/>
</dbReference>
<evidence type="ECO:0000256" key="1">
    <source>
        <dbReference type="ARBA" id="ARBA00023242"/>
    </source>
</evidence>
<dbReference type="GO" id="GO:0005634">
    <property type="term" value="C:nucleus"/>
    <property type="evidence" value="ECO:0007669"/>
    <property type="project" value="TreeGrafter"/>
</dbReference>
<feature type="region of interest" description="Disordered" evidence="2">
    <location>
        <begin position="58"/>
        <end position="110"/>
    </location>
</feature>
<dbReference type="AlphaFoldDB" id="A0A8H4FD52"/>
<sequence>MRPITRSRNGCATCKRRKRKCDEARPECGPCMRRGLECEGYTKPLRWVNDTISIHSADEPEISRPTDRGLDTSNVNIPASSSYRVLSDQPQSRRLDDDHPLPPRPDEDGLDGLDNLFETFLKSGLGKLYNAETQSWIRPIFEDMASQSKALRIIGIAIQSYVDDGCDDLSVSSMERLDLALRTFRAELASQHDDIRASTAFAGLMVCSLCLLLARPFTMYVQLMANLYNLDAKMHLLEPGPGRDLPTLHMLESMCVMDLPLYVVGRASPSIGLWKRFRKTQDSWPGGRIGGVEVGIGMPRSLIDVLADIPDGPQASVESRLWIWPGEIGEFIQCHLWDCWRFAGILEIRRRKRLQDGQAQQETQFAPNTGVIMCRLISAMDAIHKHIRFDLDREKYSLIQNGMVFPVTAASLEFRQLGAHPEWKTTLESFREHLSKRDPFNFLKIIFELLDEAQASGTEVFDINEAARRRGVEVVLF</sequence>
<name>A0A8H4FD52_COLGL</name>
<dbReference type="GO" id="GO:0008270">
    <property type="term" value="F:zinc ion binding"/>
    <property type="evidence" value="ECO:0007669"/>
    <property type="project" value="InterPro"/>
</dbReference>
<dbReference type="InterPro" id="IPR036864">
    <property type="entry name" value="Zn2-C6_fun-type_DNA-bd_sf"/>
</dbReference>
<dbReference type="GeneID" id="69011168"/>
<evidence type="ECO:0000313" key="4">
    <source>
        <dbReference type="EMBL" id="KAF3798107.1"/>
    </source>
</evidence>
<dbReference type="CDD" id="cd00067">
    <property type="entry name" value="GAL4"/>
    <property type="match status" value="1"/>
</dbReference>
<reference evidence="4" key="2">
    <citation type="submission" date="2020-03" db="EMBL/GenBank/DDBJ databases">
        <authorList>
            <person name="Fu F.-F."/>
            <person name="Chen J."/>
        </authorList>
    </citation>
    <scope>NUCLEOTIDE SEQUENCE</scope>
    <source>
        <strain evidence="4">Lc1</strain>
    </source>
</reference>
<dbReference type="SMART" id="SM00066">
    <property type="entry name" value="GAL4"/>
    <property type="match status" value="1"/>
</dbReference>
<organism evidence="4 5">
    <name type="scientific">Colletotrichum gloeosporioides</name>
    <name type="common">Anthracnose fungus</name>
    <name type="synonym">Glomerella cingulata</name>
    <dbReference type="NCBI Taxonomy" id="474922"/>
    <lineage>
        <taxon>Eukaryota</taxon>
        <taxon>Fungi</taxon>
        <taxon>Dikarya</taxon>
        <taxon>Ascomycota</taxon>
        <taxon>Pezizomycotina</taxon>
        <taxon>Sordariomycetes</taxon>
        <taxon>Hypocreomycetidae</taxon>
        <taxon>Glomerellales</taxon>
        <taxon>Glomerellaceae</taxon>
        <taxon>Colletotrichum</taxon>
        <taxon>Colletotrichum gloeosporioides species complex</taxon>
    </lineage>
</organism>
<feature type="compositionally biased region" description="Polar residues" evidence="2">
    <location>
        <begin position="71"/>
        <end position="90"/>
    </location>
</feature>
<dbReference type="RefSeq" id="XP_045257267.1">
    <property type="nucleotide sequence ID" value="XM_045404067.1"/>
</dbReference>
<dbReference type="GO" id="GO:0045944">
    <property type="term" value="P:positive regulation of transcription by RNA polymerase II"/>
    <property type="evidence" value="ECO:0007669"/>
    <property type="project" value="TreeGrafter"/>
</dbReference>